<accession>A0A0L0SWE2</accession>
<dbReference type="GO" id="GO:0034967">
    <property type="term" value="C:Set3 complex"/>
    <property type="evidence" value="ECO:0007669"/>
    <property type="project" value="TreeGrafter"/>
</dbReference>
<gene>
    <name evidence="9" type="ORF">AMAG_11310</name>
</gene>
<keyword evidence="3" id="KW-0862">Zinc</keyword>
<dbReference type="GO" id="GO:0070210">
    <property type="term" value="C:Rpd3L-Expanded complex"/>
    <property type="evidence" value="ECO:0007669"/>
    <property type="project" value="TreeGrafter"/>
</dbReference>
<dbReference type="GO" id="GO:0008270">
    <property type="term" value="F:zinc ion binding"/>
    <property type="evidence" value="ECO:0007669"/>
    <property type="project" value="UniProtKB-KW"/>
</dbReference>
<protein>
    <recommendedName>
        <fullName evidence="11">SET domain-containing protein</fullName>
    </recommendedName>
</protein>
<dbReference type="CDD" id="cd15550">
    <property type="entry name" value="PHD_MLL5"/>
    <property type="match status" value="1"/>
</dbReference>
<dbReference type="InterPro" id="IPR046341">
    <property type="entry name" value="SET_dom_sf"/>
</dbReference>
<feature type="compositionally biased region" description="Gly residues" evidence="6">
    <location>
        <begin position="406"/>
        <end position="418"/>
    </location>
</feature>
<name>A0A0L0SWE2_ALLM3</name>
<dbReference type="SUPFAM" id="SSF57903">
    <property type="entry name" value="FYVE/PHD zinc finger"/>
    <property type="match status" value="1"/>
</dbReference>
<dbReference type="STRING" id="578462.A0A0L0SWE2"/>
<dbReference type="GO" id="GO:0006325">
    <property type="term" value="P:chromatin organization"/>
    <property type="evidence" value="ECO:0007669"/>
    <property type="project" value="UniProtKB-KW"/>
</dbReference>
<dbReference type="Proteomes" id="UP000054350">
    <property type="component" value="Unassembled WGS sequence"/>
</dbReference>
<dbReference type="InterPro" id="IPR011011">
    <property type="entry name" value="Znf_FYVE_PHD"/>
</dbReference>
<feature type="compositionally biased region" description="Low complexity" evidence="6">
    <location>
        <begin position="328"/>
        <end position="344"/>
    </location>
</feature>
<feature type="region of interest" description="Disordered" evidence="6">
    <location>
        <begin position="687"/>
        <end position="718"/>
    </location>
</feature>
<feature type="compositionally biased region" description="Low complexity" evidence="6">
    <location>
        <begin position="208"/>
        <end position="221"/>
    </location>
</feature>
<dbReference type="OMA" id="RETWMSE"/>
<evidence type="ECO:0000256" key="4">
    <source>
        <dbReference type="ARBA" id="ARBA00022853"/>
    </source>
</evidence>
<evidence type="ECO:0000259" key="8">
    <source>
        <dbReference type="PROSITE" id="PS50280"/>
    </source>
</evidence>
<evidence type="ECO:0000259" key="7">
    <source>
        <dbReference type="PROSITE" id="PS50016"/>
    </source>
</evidence>
<dbReference type="Pfam" id="PF00856">
    <property type="entry name" value="SET"/>
    <property type="match status" value="1"/>
</dbReference>
<evidence type="ECO:0000256" key="5">
    <source>
        <dbReference type="PROSITE-ProRule" id="PRU00146"/>
    </source>
</evidence>
<proteinExistence type="predicted"/>
<dbReference type="SMART" id="SM00249">
    <property type="entry name" value="PHD"/>
    <property type="match status" value="1"/>
</dbReference>
<dbReference type="PANTHER" id="PTHR46462:SF3">
    <property type="entry name" value="UPSET, ISOFORM A"/>
    <property type="match status" value="1"/>
</dbReference>
<sequence>MDPSAARAPVPAPATPPSSASLPAHPPAATAGPTPPAAYAWPASAALNAPSAAAAAVVTASGAEPVVVLPTAAPAFPPPPSHHPHPHSLSQVLAYPYTAGPRHATVPPVMPSSSPSSSPAVPTARRPTAGGPAAARAPNGSKRPRTSTALSAGAADGHDDAPARKMPKLASSSPSLSSLASLTSPVPAGAASAPYLPGSGPSGPPGTGPTTATASPGGTTPVIGRSRNPSSSGVYSLPPPLPLHPDEEAGLEDTGEIRCICGYTDDDGYTIQCDRCLVWQHASCVGIHRDNEPEHYYCDRCQPRELDVRKAQLSQRRAMLARAREVAAHTGGPPVGGAPANGAGTMNGGGNAPLPPGVALPAFATVASDGVQSPVPGRRRAEGKSASGKRGGGNAGASASASASSGAGGNANGNGGITSNGTSGAEKKPASSRGRKRTVPATGGPSNGPGKSASTDPAASAILPPLPPSVARLKSHPSSLHADRSAHVPPFLATHSRGPSTSSVRIEPGDDTEVEENGSGTEADGYRSPAFARSSPTAPGVALPPPPVPPSAIAMPAALVQHTLPHLQGQRVNLDEHVHPAYSLLNQDYSIGLTANRISPVHAPYVQQLVAQAVPDPEVGLSVVVSAADDPFLHLHQQVTAPSLRTRSMSEATVCLIVLPANDPPPHLVPPPLPYAAPEHVAAVQAAVAASNAQSRSGRGGAGARSRQGSASQPDASATVPVQIASLCPPLEPNEGTNDAVALHINTTATPVPAGRAVLEYMGHLLPASQHPHMLSPFSLQVPGLPLIIDASRESNAARFCRRSCRGNLSPHTYVRRTPDPASPLAVALVANRDIEPNEALTLAWSPADLAWLASSAQCKPDPNHFLLFDAPATAQGPAHAAAAGRDRLRLGRCVG</sequence>
<evidence type="ECO:0000256" key="3">
    <source>
        <dbReference type="ARBA" id="ARBA00022833"/>
    </source>
</evidence>
<evidence type="ECO:0000256" key="2">
    <source>
        <dbReference type="ARBA" id="ARBA00022771"/>
    </source>
</evidence>
<dbReference type="EMBL" id="GG745351">
    <property type="protein sequence ID" value="KNE66827.1"/>
    <property type="molecule type" value="Genomic_DNA"/>
</dbReference>
<feature type="domain" description="PHD-type" evidence="7">
    <location>
        <begin position="256"/>
        <end position="304"/>
    </location>
</feature>
<keyword evidence="10" id="KW-1185">Reference proteome</keyword>
<dbReference type="GO" id="GO:0006355">
    <property type="term" value="P:regulation of DNA-templated transcription"/>
    <property type="evidence" value="ECO:0007669"/>
    <property type="project" value="TreeGrafter"/>
</dbReference>
<reference evidence="9 10" key="1">
    <citation type="submission" date="2009-11" db="EMBL/GenBank/DDBJ databases">
        <title>Annotation of Allomyces macrogynus ATCC 38327.</title>
        <authorList>
            <consortium name="The Broad Institute Genome Sequencing Platform"/>
            <person name="Russ C."/>
            <person name="Cuomo C."/>
            <person name="Burger G."/>
            <person name="Gray M.W."/>
            <person name="Holland P.W.H."/>
            <person name="King N."/>
            <person name="Lang F.B.F."/>
            <person name="Roger A.J."/>
            <person name="Ruiz-Trillo I."/>
            <person name="Young S.K."/>
            <person name="Zeng Q."/>
            <person name="Gargeya S."/>
            <person name="Fitzgerald M."/>
            <person name="Haas B."/>
            <person name="Abouelleil A."/>
            <person name="Alvarado L."/>
            <person name="Arachchi H.M."/>
            <person name="Berlin A."/>
            <person name="Chapman S.B."/>
            <person name="Gearin G."/>
            <person name="Goldberg J."/>
            <person name="Griggs A."/>
            <person name="Gujja S."/>
            <person name="Hansen M."/>
            <person name="Heiman D."/>
            <person name="Howarth C."/>
            <person name="Larimer J."/>
            <person name="Lui A."/>
            <person name="MacDonald P.J.P."/>
            <person name="McCowen C."/>
            <person name="Montmayeur A."/>
            <person name="Murphy C."/>
            <person name="Neiman D."/>
            <person name="Pearson M."/>
            <person name="Priest M."/>
            <person name="Roberts A."/>
            <person name="Saif S."/>
            <person name="Shea T."/>
            <person name="Sisk P."/>
            <person name="Stolte C."/>
            <person name="Sykes S."/>
            <person name="Wortman J."/>
            <person name="Nusbaum C."/>
            <person name="Birren B."/>
        </authorList>
    </citation>
    <scope>NUCLEOTIDE SEQUENCE [LARGE SCALE GENOMIC DNA]</scope>
    <source>
        <strain evidence="9 10">ATCC 38327</strain>
    </source>
</reference>
<dbReference type="VEuPathDB" id="FungiDB:AMAG_11310"/>
<dbReference type="InterPro" id="IPR001214">
    <property type="entry name" value="SET_dom"/>
</dbReference>
<evidence type="ECO:0000256" key="6">
    <source>
        <dbReference type="SAM" id="MobiDB-lite"/>
    </source>
</evidence>
<evidence type="ECO:0000313" key="9">
    <source>
        <dbReference type="EMBL" id="KNE66827.1"/>
    </source>
</evidence>
<dbReference type="InterPro" id="IPR013083">
    <property type="entry name" value="Znf_RING/FYVE/PHD"/>
</dbReference>
<dbReference type="InterPro" id="IPR019786">
    <property type="entry name" value="Zinc_finger_PHD-type_CS"/>
</dbReference>
<dbReference type="OrthoDB" id="79252at2759"/>
<reference evidence="10" key="2">
    <citation type="submission" date="2009-11" db="EMBL/GenBank/DDBJ databases">
        <title>The Genome Sequence of Allomyces macrogynus strain ATCC 38327.</title>
        <authorList>
            <consortium name="The Broad Institute Genome Sequencing Platform"/>
            <person name="Russ C."/>
            <person name="Cuomo C."/>
            <person name="Shea T."/>
            <person name="Young S.K."/>
            <person name="Zeng Q."/>
            <person name="Koehrsen M."/>
            <person name="Haas B."/>
            <person name="Borodovsky M."/>
            <person name="Guigo R."/>
            <person name="Alvarado L."/>
            <person name="Berlin A."/>
            <person name="Borenstein D."/>
            <person name="Chen Z."/>
            <person name="Engels R."/>
            <person name="Freedman E."/>
            <person name="Gellesch M."/>
            <person name="Goldberg J."/>
            <person name="Griggs A."/>
            <person name="Gujja S."/>
            <person name="Heiman D."/>
            <person name="Hepburn T."/>
            <person name="Howarth C."/>
            <person name="Jen D."/>
            <person name="Larson L."/>
            <person name="Lewis B."/>
            <person name="Mehta T."/>
            <person name="Park D."/>
            <person name="Pearson M."/>
            <person name="Roberts A."/>
            <person name="Saif S."/>
            <person name="Shenoy N."/>
            <person name="Sisk P."/>
            <person name="Stolte C."/>
            <person name="Sykes S."/>
            <person name="Walk T."/>
            <person name="White J."/>
            <person name="Yandava C."/>
            <person name="Burger G."/>
            <person name="Gray M.W."/>
            <person name="Holland P.W.H."/>
            <person name="King N."/>
            <person name="Lang F.B.F."/>
            <person name="Roger A.J."/>
            <person name="Ruiz-Trillo I."/>
            <person name="Lander E."/>
            <person name="Nusbaum C."/>
        </authorList>
    </citation>
    <scope>NUCLEOTIDE SEQUENCE [LARGE SCALE GENOMIC DNA]</scope>
    <source>
        <strain evidence="10">ATCC 38327</strain>
    </source>
</reference>
<evidence type="ECO:0000313" key="10">
    <source>
        <dbReference type="Proteomes" id="UP000054350"/>
    </source>
</evidence>
<dbReference type="Gene3D" id="3.30.40.10">
    <property type="entry name" value="Zinc/RING finger domain, C3HC4 (zinc finger)"/>
    <property type="match status" value="1"/>
</dbReference>
<feature type="compositionally biased region" description="Low complexity" evidence="6">
    <location>
        <begin position="396"/>
        <end position="405"/>
    </location>
</feature>
<dbReference type="eggNOG" id="KOG1844">
    <property type="taxonomic scope" value="Eukaryota"/>
</dbReference>
<keyword evidence="1" id="KW-0479">Metal-binding</keyword>
<dbReference type="Pfam" id="PF20826">
    <property type="entry name" value="PHD_5"/>
    <property type="match status" value="1"/>
</dbReference>
<feature type="region of interest" description="Disordered" evidence="6">
    <location>
        <begin position="1"/>
        <end position="38"/>
    </location>
</feature>
<feature type="domain" description="SET" evidence="8">
    <location>
        <begin position="720"/>
        <end position="846"/>
    </location>
</feature>
<evidence type="ECO:0000256" key="1">
    <source>
        <dbReference type="ARBA" id="ARBA00022723"/>
    </source>
</evidence>
<dbReference type="PROSITE" id="PS01359">
    <property type="entry name" value="ZF_PHD_1"/>
    <property type="match status" value="1"/>
</dbReference>
<feature type="region of interest" description="Disordered" evidence="6">
    <location>
        <begin position="328"/>
        <end position="352"/>
    </location>
</feature>
<organism evidence="9 10">
    <name type="scientific">Allomyces macrogynus (strain ATCC 38327)</name>
    <name type="common">Allomyces javanicus var. macrogynus</name>
    <dbReference type="NCBI Taxonomy" id="578462"/>
    <lineage>
        <taxon>Eukaryota</taxon>
        <taxon>Fungi</taxon>
        <taxon>Fungi incertae sedis</taxon>
        <taxon>Blastocladiomycota</taxon>
        <taxon>Blastocladiomycetes</taxon>
        <taxon>Blastocladiales</taxon>
        <taxon>Blastocladiaceae</taxon>
        <taxon>Allomyces</taxon>
    </lineage>
</organism>
<dbReference type="PANTHER" id="PTHR46462">
    <property type="entry name" value="UPSET, ISOFORM A"/>
    <property type="match status" value="1"/>
</dbReference>
<dbReference type="PROSITE" id="PS50280">
    <property type="entry name" value="SET"/>
    <property type="match status" value="1"/>
</dbReference>
<feature type="compositionally biased region" description="Low complexity" evidence="6">
    <location>
        <begin position="169"/>
        <end position="199"/>
    </location>
</feature>
<feature type="compositionally biased region" description="Low complexity" evidence="6">
    <location>
        <begin position="111"/>
        <end position="138"/>
    </location>
</feature>
<keyword evidence="4" id="KW-0156">Chromatin regulator</keyword>
<evidence type="ECO:0008006" key="11">
    <source>
        <dbReference type="Google" id="ProtNLM"/>
    </source>
</evidence>
<dbReference type="InterPro" id="IPR001965">
    <property type="entry name" value="Znf_PHD"/>
</dbReference>
<dbReference type="AlphaFoldDB" id="A0A0L0SWE2"/>
<feature type="region of interest" description="Disordered" evidence="6">
    <location>
        <begin position="104"/>
        <end position="249"/>
    </location>
</feature>
<keyword evidence="2 5" id="KW-0863">Zinc-finger</keyword>
<dbReference type="SUPFAM" id="SSF82199">
    <property type="entry name" value="SET domain"/>
    <property type="match status" value="1"/>
</dbReference>
<dbReference type="PROSITE" id="PS50016">
    <property type="entry name" value="ZF_PHD_2"/>
    <property type="match status" value="1"/>
</dbReference>
<feature type="compositionally biased region" description="Low complexity" evidence="6">
    <location>
        <begin position="704"/>
        <end position="713"/>
    </location>
</feature>
<feature type="compositionally biased region" description="Low complexity" evidence="6">
    <location>
        <begin position="687"/>
        <end position="697"/>
    </location>
</feature>
<feature type="region of interest" description="Disordered" evidence="6">
    <location>
        <begin position="369"/>
        <end position="541"/>
    </location>
</feature>
<dbReference type="InterPro" id="IPR019787">
    <property type="entry name" value="Znf_PHD-finger"/>
</dbReference>
<feature type="compositionally biased region" description="Low complexity" evidence="6">
    <location>
        <begin position="17"/>
        <end position="38"/>
    </location>
</feature>
<dbReference type="Gene3D" id="2.170.270.10">
    <property type="entry name" value="SET domain"/>
    <property type="match status" value="1"/>
</dbReference>